<sequence>MICPHIARENTQVRGVVDVIAQFCAAIPANYRSPRKNRASRFTGCKSAEMLQVRNPLAIGGAISYQNGEP</sequence>
<evidence type="ECO:0000313" key="2">
    <source>
        <dbReference type="Proteomes" id="UP000003257"/>
    </source>
</evidence>
<dbReference type="Proteomes" id="UP000003257">
    <property type="component" value="Unassembled WGS sequence"/>
</dbReference>
<gene>
    <name evidence="1" type="ORF">OIHEL45_04610</name>
</gene>
<comment type="caution">
    <text evidence="1">The sequence shown here is derived from an EMBL/GenBank/DDBJ whole genome shotgun (WGS) entry which is preliminary data.</text>
</comment>
<accession>A0ABP2DD16</accession>
<reference evidence="1 2" key="1">
    <citation type="submission" date="2007-11" db="EMBL/GenBank/DDBJ databases">
        <authorList>
            <person name="Wagner-Dobler I."/>
            <person name="Ferriera S."/>
            <person name="Johnson J."/>
            <person name="Kravitz S."/>
            <person name="Beeson K."/>
            <person name="Sutton G."/>
            <person name="Rogers Y.-H."/>
            <person name="Friedman R."/>
            <person name="Frazier M."/>
            <person name="Venter J.C."/>
        </authorList>
    </citation>
    <scope>NUCLEOTIDE SEQUENCE [LARGE SCALE GENOMIC DNA]</scope>
    <source>
        <strain evidence="1 2">HEL-45</strain>
    </source>
</reference>
<keyword evidence="2" id="KW-1185">Reference proteome</keyword>
<organism evidence="1 2">
    <name type="scientific">Sulfitobacter indolifex HEL-45</name>
    <dbReference type="NCBI Taxonomy" id="391624"/>
    <lineage>
        <taxon>Bacteria</taxon>
        <taxon>Pseudomonadati</taxon>
        <taxon>Pseudomonadota</taxon>
        <taxon>Alphaproteobacteria</taxon>
        <taxon>Rhodobacterales</taxon>
        <taxon>Roseobacteraceae</taxon>
        <taxon>Sulfitobacter</taxon>
    </lineage>
</organism>
<name>A0ABP2DD16_9RHOB</name>
<proteinExistence type="predicted"/>
<evidence type="ECO:0000313" key="1">
    <source>
        <dbReference type="EMBL" id="EDQ06066.1"/>
    </source>
</evidence>
<dbReference type="EMBL" id="ABID01000001">
    <property type="protein sequence ID" value="EDQ06066.1"/>
    <property type="molecule type" value="Genomic_DNA"/>
</dbReference>
<protein>
    <submittedName>
        <fullName evidence="1">Uncharacterized protein</fullName>
    </submittedName>
</protein>